<evidence type="ECO:0000313" key="15">
    <source>
        <dbReference type="EMBL" id="KAH9329862.1"/>
    </source>
</evidence>
<keyword evidence="8" id="KW-0378">Hydrolase</keyword>
<name>A0AA38GVU9_TAXCH</name>
<evidence type="ECO:0000259" key="14">
    <source>
        <dbReference type="PROSITE" id="PS50199"/>
    </source>
</evidence>
<dbReference type="InterPro" id="IPR001876">
    <property type="entry name" value="Znf_RanBP2"/>
</dbReference>
<dbReference type="GO" id="GO:0070260">
    <property type="term" value="F:5'-tyrosyl-DNA phosphodiesterase activity"/>
    <property type="evidence" value="ECO:0007669"/>
    <property type="project" value="TreeGrafter"/>
</dbReference>
<evidence type="ECO:0000256" key="13">
    <source>
        <dbReference type="PROSITE-ProRule" id="PRU00322"/>
    </source>
</evidence>
<dbReference type="SUPFAM" id="SSF90209">
    <property type="entry name" value="Ran binding protein zinc finger-like"/>
    <property type="match status" value="1"/>
</dbReference>
<evidence type="ECO:0000256" key="3">
    <source>
        <dbReference type="ARBA" id="ARBA00004322"/>
    </source>
</evidence>
<evidence type="ECO:0000256" key="5">
    <source>
        <dbReference type="ARBA" id="ARBA00022723"/>
    </source>
</evidence>
<keyword evidence="7 13" id="KW-0863">Zinc-finger</keyword>
<sequence length="435" mass="49180">MLKTLSAKLPIAKTASHYMGSAGEEWACSKCTFFNTSGISDCQMCGGAMATGTLLIIDNDEKGEENKTKAEAAGLVGTRFRPLHSCSQPLNTHTNMLHFKRPFSEEGWVHMKKAAKASASASASTIPTTLLRDLHMDRISRISGEVSKVEEVQSCHEIANSSSMHGNNSEKQNAVVLLTYNVWFREDLEVHERMKELGNLIEQHQPHFICFQEVTPTIYDIFRHSSWWAKYQCSISPHSAKMRAYFCIQLSRLPVINFQRNPFRNSIMGRELCRADVETSGGKQLVVATSHLESPCPAPPKWDQMYSAERVFQAKESFNLLKNLPNVIFGGDMNWDDKLDGDPPLPDGWYDVWVKLRPGKDGWTYDTKSNKMLTGNRPLRKRLDRIFCHLQNFDVESIDMIGTEPIPGVFHTKEKKTRNQSQILALPVLPSDHYG</sequence>
<dbReference type="Proteomes" id="UP000824469">
    <property type="component" value="Unassembled WGS sequence"/>
</dbReference>
<dbReference type="InterPro" id="IPR036691">
    <property type="entry name" value="Endo/exonu/phosph_ase_sf"/>
</dbReference>
<dbReference type="Gene3D" id="2.30.30.380">
    <property type="entry name" value="Zn-finger domain of Sec23/24"/>
    <property type="match status" value="1"/>
</dbReference>
<evidence type="ECO:0000256" key="2">
    <source>
        <dbReference type="ARBA" id="ARBA00001946"/>
    </source>
</evidence>
<evidence type="ECO:0000256" key="11">
    <source>
        <dbReference type="ARBA" id="ARBA00023204"/>
    </source>
</evidence>
<feature type="domain" description="RanBP2-type" evidence="14">
    <location>
        <begin position="21"/>
        <end position="51"/>
    </location>
</feature>
<dbReference type="PANTHER" id="PTHR15822">
    <property type="entry name" value="TRAF AND TNF RECEPTOR-ASSOCIATED PROTEIN"/>
    <property type="match status" value="1"/>
</dbReference>
<dbReference type="SUPFAM" id="SSF56219">
    <property type="entry name" value="DNase I-like"/>
    <property type="match status" value="1"/>
</dbReference>
<proteinExistence type="predicted"/>
<protein>
    <recommendedName>
        <fullName evidence="14">RanBP2-type domain-containing protein</fullName>
    </recommendedName>
</protein>
<evidence type="ECO:0000313" key="16">
    <source>
        <dbReference type="Proteomes" id="UP000824469"/>
    </source>
</evidence>
<accession>A0AA38GVU9</accession>
<comment type="subcellular location">
    <subcellularLocation>
        <location evidence="3">Nucleus</location>
        <location evidence="3">PML body</location>
    </subcellularLocation>
</comment>
<dbReference type="GO" id="GO:0006302">
    <property type="term" value="P:double-strand break repair"/>
    <property type="evidence" value="ECO:0007669"/>
    <property type="project" value="TreeGrafter"/>
</dbReference>
<keyword evidence="4" id="KW-0540">Nuclease</keyword>
<keyword evidence="10" id="KW-0460">Magnesium</keyword>
<keyword evidence="9" id="KW-0862">Zinc</keyword>
<dbReference type="EMBL" id="JAHRHJ020000001">
    <property type="protein sequence ID" value="KAH9329862.1"/>
    <property type="molecule type" value="Genomic_DNA"/>
</dbReference>
<reference evidence="15 16" key="1">
    <citation type="journal article" date="2021" name="Nat. Plants">
        <title>The Taxus genome provides insights into paclitaxel biosynthesis.</title>
        <authorList>
            <person name="Xiong X."/>
            <person name="Gou J."/>
            <person name="Liao Q."/>
            <person name="Li Y."/>
            <person name="Zhou Q."/>
            <person name="Bi G."/>
            <person name="Li C."/>
            <person name="Du R."/>
            <person name="Wang X."/>
            <person name="Sun T."/>
            <person name="Guo L."/>
            <person name="Liang H."/>
            <person name="Lu P."/>
            <person name="Wu Y."/>
            <person name="Zhang Z."/>
            <person name="Ro D.K."/>
            <person name="Shang Y."/>
            <person name="Huang S."/>
            <person name="Yan J."/>
        </authorList>
    </citation>
    <scope>NUCLEOTIDE SEQUENCE [LARGE SCALE GENOMIC DNA]</scope>
    <source>
        <strain evidence="15">Ta-2019</strain>
    </source>
</reference>
<keyword evidence="12" id="KW-0539">Nucleus</keyword>
<keyword evidence="11" id="KW-0234">DNA repair</keyword>
<comment type="caution">
    <text evidence="15">The sequence shown here is derived from an EMBL/GenBank/DDBJ whole genome shotgun (WGS) entry which is preliminary data.</text>
</comment>
<dbReference type="PROSITE" id="PS01358">
    <property type="entry name" value="ZF_RANBP2_1"/>
    <property type="match status" value="1"/>
</dbReference>
<organism evidence="15 16">
    <name type="scientific">Taxus chinensis</name>
    <name type="common">Chinese yew</name>
    <name type="synonym">Taxus wallichiana var. chinensis</name>
    <dbReference type="NCBI Taxonomy" id="29808"/>
    <lineage>
        <taxon>Eukaryota</taxon>
        <taxon>Viridiplantae</taxon>
        <taxon>Streptophyta</taxon>
        <taxon>Embryophyta</taxon>
        <taxon>Tracheophyta</taxon>
        <taxon>Spermatophyta</taxon>
        <taxon>Pinopsida</taxon>
        <taxon>Pinidae</taxon>
        <taxon>Conifers II</taxon>
        <taxon>Cupressales</taxon>
        <taxon>Taxaceae</taxon>
        <taxon>Taxus</taxon>
    </lineage>
</organism>
<evidence type="ECO:0000256" key="8">
    <source>
        <dbReference type="ARBA" id="ARBA00022801"/>
    </source>
</evidence>
<dbReference type="InterPro" id="IPR051547">
    <property type="entry name" value="TDP2-like"/>
</dbReference>
<dbReference type="InterPro" id="IPR036443">
    <property type="entry name" value="Znf_RanBP2_sf"/>
</dbReference>
<keyword evidence="5" id="KW-0479">Metal-binding</keyword>
<dbReference type="GO" id="GO:0004518">
    <property type="term" value="F:nuclease activity"/>
    <property type="evidence" value="ECO:0007669"/>
    <property type="project" value="UniProtKB-KW"/>
</dbReference>
<dbReference type="PANTHER" id="PTHR15822:SF4">
    <property type="entry name" value="TYROSYL-DNA PHOSPHODIESTERASE 2"/>
    <property type="match status" value="1"/>
</dbReference>
<feature type="non-terminal residue" evidence="15">
    <location>
        <position position="1"/>
    </location>
</feature>
<evidence type="ECO:0000256" key="6">
    <source>
        <dbReference type="ARBA" id="ARBA00022763"/>
    </source>
</evidence>
<evidence type="ECO:0000256" key="9">
    <source>
        <dbReference type="ARBA" id="ARBA00022833"/>
    </source>
</evidence>
<dbReference type="Pfam" id="PF03372">
    <property type="entry name" value="Exo_endo_phos"/>
    <property type="match status" value="1"/>
</dbReference>
<dbReference type="PROSITE" id="PS50199">
    <property type="entry name" value="ZF_RANBP2_2"/>
    <property type="match status" value="1"/>
</dbReference>
<evidence type="ECO:0000256" key="12">
    <source>
        <dbReference type="ARBA" id="ARBA00023242"/>
    </source>
</evidence>
<evidence type="ECO:0000256" key="10">
    <source>
        <dbReference type="ARBA" id="ARBA00022842"/>
    </source>
</evidence>
<dbReference type="GO" id="GO:0008270">
    <property type="term" value="F:zinc ion binding"/>
    <property type="evidence" value="ECO:0007669"/>
    <property type="project" value="UniProtKB-KW"/>
</dbReference>
<keyword evidence="6" id="KW-0227">DNA damage</keyword>
<dbReference type="Gene3D" id="3.60.10.10">
    <property type="entry name" value="Endonuclease/exonuclease/phosphatase"/>
    <property type="match status" value="1"/>
</dbReference>
<dbReference type="GO" id="GO:0005737">
    <property type="term" value="C:cytoplasm"/>
    <property type="evidence" value="ECO:0007669"/>
    <property type="project" value="TreeGrafter"/>
</dbReference>
<evidence type="ECO:0000256" key="4">
    <source>
        <dbReference type="ARBA" id="ARBA00022722"/>
    </source>
</evidence>
<dbReference type="InterPro" id="IPR005135">
    <property type="entry name" value="Endo/exonuclease/phosphatase"/>
</dbReference>
<comment type="cofactor">
    <cofactor evidence="2">
        <name>Mg(2+)</name>
        <dbReference type="ChEBI" id="CHEBI:18420"/>
    </cofactor>
</comment>
<evidence type="ECO:0000256" key="1">
    <source>
        <dbReference type="ARBA" id="ARBA00001936"/>
    </source>
</evidence>
<keyword evidence="16" id="KW-1185">Reference proteome</keyword>
<gene>
    <name evidence="15" type="ORF">KI387_001970</name>
</gene>
<comment type="cofactor">
    <cofactor evidence="1">
        <name>Mn(2+)</name>
        <dbReference type="ChEBI" id="CHEBI:29035"/>
    </cofactor>
</comment>
<dbReference type="AlphaFoldDB" id="A0AA38GVU9"/>
<dbReference type="GO" id="GO:0003697">
    <property type="term" value="F:single-stranded DNA binding"/>
    <property type="evidence" value="ECO:0007669"/>
    <property type="project" value="TreeGrafter"/>
</dbReference>
<evidence type="ECO:0000256" key="7">
    <source>
        <dbReference type="ARBA" id="ARBA00022771"/>
    </source>
</evidence>
<dbReference type="FunFam" id="3.60.10.10:FF:000058">
    <property type="entry name" value="Tyrosyl-DNA phosphodiesterase 2"/>
    <property type="match status" value="1"/>
</dbReference>
<dbReference type="OMA" id="CHEIANS"/>
<dbReference type="SMART" id="SM00547">
    <property type="entry name" value="ZnF_RBZ"/>
    <property type="match status" value="1"/>
</dbReference>
<dbReference type="CDD" id="cd09080">
    <property type="entry name" value="TDP2"/>
    <property type="match status" value="1"/>
</dbReference>